<dbReference type="Proteomes" id="UP001629246">
    <property type="component" value="Unassembled WGS sequence"/>
</dbReference>
<protein>
    <submittedName>
        <fullName evidence="1">Uncharacterized protein</fullName>
    </submittedName>
</protein>
<comment type="caution">
    <text evidence="1">The sequence shown here is derived from an EMBL/GenBank/DDBJ whole genome shotgun (WGS) entry which is preliminary data.</text>
</comment>
<gene>
    <name evidence="1" type="ORF">PQR62_05525</name>
</gene>
<dbReference type="EMBL" id="JAQQFM010000002">
    <property type="protein sequence ID" value="MFL9923709.1"/>
    <property type="molecule type" value="Genomic_DNA"/>
</dbReference>
<dbReference type="RefSeq" id="WP_408155597.1">
    <property type="nucleotide sequence ID" value="NZ_JAQQFM010000002.1"/>
</dbReference>
<keyword evidence="2" id="KW-1185">Reference proteome</keyword>
<sequence>MITIKKNAAARVDNNFCLKQALCEFSPYRGGSGAAPDGRLFIEHGYGFRFCGVKQ</sequence>
<reference evidence="1 2" key="1">
    <citation type="journal article" date="2024" name="Chem. Sci.">
        <title>Discovery of megapolipeptins by genome mining of a Burkholderiales bacteria collection.</title>
        <authorList>
            <person name="Paulo B.S."/>
            <person name="Recchia M.J.J."/>
            <person name="Lee S."/>
            <person name="Fergusson C.H."/>
            <person name="Romanowski S.B."/>
            <person name="Hernandez A."/>
            <person name="Krull N."/>
            <person name="Liu D.Y."/>
            <person name="Cavanagh H."/>
            <person name="Bos A."/>
            <person name="Gray C.A."/>
            <person name="Murphy B.T."/>
            <person name="Linington R.G."/>
            <person name="Eustaquio A.S."/>
        </authorList>
    </citation>
    <scope>NUCLEOTIDE SEQUENCE [LARGE SCALE GENOMIC DNA]</scope>
    <source>
        <strain evidence="1 2">RL21-008-BIB-A</strain>
    </source>
</reference>
<organism evidence="1 2">
    <name type="scientific">Herbaspirillum lusitanum</name>
    <dbReference type="NCBI Taxonomy" id="213312"/>
    <lineage>
        <taxon>Bacteria</taxon>
        <taxon>Pseudomonadati</taxon>
        <taxon>Pseudomonadota</taxon>
        <taxon>Betaproteobacteria</taxon>
        <taxon>Burkholderiales</taxon>
        <taxon>Oxalobacteraceae</taxon>
        <taxon>Herbaspirillum</taxon>
    </lineage>
</organism>
<evidence type="ECO:0000313" key="2">
    <source>
        <dbReference type="Proteomes" id="UP001629246"/>
    </source>
</evidence>
<accession>A0ABW9A5K3</accession>
<name>A0ABW9A5K3_9BURK</name>
<evidence type="ECO:0000313" key="1">
    <source>
        <dbReference type="EMBL" id="MFL9923709.1"/>
    </source>
</evidence>
<proteinExistence type="predicted"/>